<sequence>MNHDRNKQNLKKLELIMETNMSAGICVAFSGGVDSSLLLKIACDTGKKMHHSVLAVTFETKLHPHGDLDEAKALAESFGAVHKVIEVDEFADPEIMYNPVDRCYRCKNLLFKTLIKAADEEGYHYLMDGSNYDDLNAYRPGMKALKELGIHSPLLELEITKNEIRSLSADLNIVTSNRPSAPCLATRLPYGAVLDFDLLERIDLGEKFIKGLGFYNVRLRAHNDIIRIEIDKEDFMKFMECQEVVIKHLKELGFLYITLDLEGFRSGSMDVNINK</sequence>
<protein>
    <submittedName>
        <fullName evidence="3">ATP-dependent sacrificial sulfur transferase LarE</fullName>
    </submittedName>
</protein>
<evidence type="ECO:0000313" key="3">
    <source>
        <dbReference type="EMBL" id="QHQ63708.1"/>
    </source>
</evidence>
<dbReference type="SUPFAM" id="SSF52402">
    <property type="entry name" value="Adenine nucleotide alpha hydrolases-like"/>
    <property type="match status" value="1"/>
</dbReference>
<organism evidence="3 4">
    <name type="scientific">Anaerocolumna sedimenticola</name>
    <dbReference type="NCBI Taxonomy" id="2696063"/>
    <lineage>
        <taxon>Bacteria</taxon>
        <taxon>Bacillati</taxon>
        <taxon>Bacillota</taxon>
        <taxon>Clostridia</taxon>
        <taxon>Lachnospirales</taxon>
        <taxon>Lachnospiraceae</taxon>
        <taxon>Anaerocolumna</taxon>
    </lineage>
</organism>
<accession>A0A6P1TW22</accession>
<dbReference type="GO" id="GO:0006529">
    <property type="term" value="P:asparagine biosynthetic process"/>
    <property type="evidence" value="ECO:0007669"/>
    <property type="project" value="InterPro"/>
</dbReference>
<proteinExistence type="predicted"/>
<dbReference type="KEGG" id="anr:Ana3638_10440"/>
<reference evidence="3 4" key="1">
    <citation type="submission" date="2020-01" db="EMBL/GenBank/DDBJ databases">
        <title>Genome analysis of Anaerocolumna sp. CBA3638.</title>
        <authorList>
            <person name="Kim J."/>
            <person name="Roh S.W."/>
        </authorList>
    </citation>
    <scope>NUCLEOTIDE SEQUENCE [LARGE SCALE GENOMIC DNA]</scope>
    <source>
        <strain evidence="3 4">CBA3638</strain>
    </source>
</reference>
<dbReference type="Proteomes" id="UP000464314">
    <property type="component" value="Chromosome"/>
</dbReference>
<gene>
    <name evidence="3" type="primary">larE</name>
    <name evidence="3" type="ORF">Ana3638_10440</name>
</gene>
<name>A0A6P1TW22_9FIRM</name>
<dbReference type="PANTHER" id="PTHR43169:SF2">
    <property type="entry name" value="NAD_GMP SYNTHASE DOMAIN-CONTAINING PROTEIN"/>
    <property type="match status" value="1"/>
</dbReference>
<dbReference type="Gene3D" id="3.40.50.620">
    <property type="entry name" value="HUPs"/>
    <property type="match status" value="1"/>
</dbReference>
<dbReference type="CDD" id="cd01990">
    <property type="entry name" value="LarE-like"/>
    <property type="match status" value="1"/>
</dbReference>
<dbReference type="InterPro" id="IPR001962">
    <property type="entry name" value="Asn_synthase"/>
</dbReference>
<dbReference type="InterPro" id="IPR052188">
    <property type="entry name" value="Ni-pincer_cofactor_biosynth"/>
</dbReference>
<dbReference type="PANTHER" id="PTHR43169">
    <property type="entry name" value="EXSB FAMILY PROTEIN"/>
    <property type="match status" value="1"/>
</dbReference>
<dbReference type="GO" id="GO:0004066">
    <property type="term" value="F:asparagine synthase (glutamine-hydrolyzing) activity"/>
    <property type="evidence" value="ECO:0007669"/>
    <property type="project" value="InterPro"/>
</dbReference>
<evidence type="ECO:0000313" key="4">
    <source>
        <dbReference type="Proteomes" id="UP000464314"/>
    </source>
</evidence>
<feature type="domain" description="Asparagine synthetase" evidence="2">
    <location>
        <begin position="25"/>
        <end position="92"/>
    </location>
</feature>
<dbReference type="Pfam" id="PF00733">
    <property type="entry name" value="Asn_synthase"/>
    <property type="match status" value="1"/>
</dbReference>
<keyword evidence="4" id="KW-1185">Reference proteome</keyword>
<keyword evidence="3" id="KW-0808">Transferase</keyword>
<dbReference type="NCBIfam" id="TIGR00268">
    <property type="entry name" value="ATP-dependent sacrificial sulfur transferase LarE"/>
    <property type="match status" value="1"/>
</dbReference>
<dbReference type="GO" id="GO:0016783">
    <property type="term" value="F:sulfurtransferase activity"/>
    <property type="evidence" value="ECO:0007669"/>
    <property type="project" value="InterPro"/>
</dbReference>
<evidence type="ECO:0000259" key="2">
    <source>
        <dbReference type="Pfam" id="PF00733"/>
    </source>
</evidence>
<feature type="active site" description="Nucleophile and sulfur donor" evidence="1">
    <location>
        <position position="183"/>
    </location>
</feature>
<dbReference type="InterPro" id="IPR005232">
    <property type="entry name" value="LarE"/>
</dbReference>
<dbReference type="AlphaFoldDB" id="A0A6P1TW22"/>
<evidence type="ECO:0000256" key="1">
    <source>
        <dbReference type="PIRSR" id="PIRSR006661-1"/>
    </source>
</evidence>
<dbReference type="InterPro" id="IPR014729">
    <property type="entry name" value="Rossmann-like_a/b/a_fold"/>
</dbReference>
<dbReference type="PIRSF" id="PIRSF006661">
    <property type="entry name" value="PP-lp_UCP006661"/>
    <property type="match status" value="1"/>
</dbReference>
<dbReference type="EMBL" id="CP048000">
    <property type="protein sequence ID" value="QHQ63708.1"/>
    <property type="molecule type" value="Genomic_DNA"/>
</dbReference>